<gene>
    <name evidence="2" type="ORF">ARMGADRAFT_1029022</name>
</gene>
<evidence type="ECO:0000313" key="3">
    <source>
        <dbReference type="Proteomes" id="UP000217790"/>
    </source>
</evidence>
<evidence type="ECO:0000313" key="2">
    <source>
        <dbReference type="EMBL" id="PBK94626.1"/>
    </source>
</evidence>
<feature type="chain" id="PRO_5013628542" description="Secreted protein" evidence="1">
    <location>
        <begin position="28"/>
        <end position="141"/>
    </location>
</feature>
<feature type="signal peptide" evidence="1">
    <location>
        <begin position="1"/>
        <end position="27"/>
    </location>
</feature>
<dbReference type="EMBL" id="KZ293653">
    <property type="protein sequence ID" value="PBK94626.1"/>
    <property type="molecule type" value="Genomic_DNA"/>
</dbReference>
<dbReference type="AlphaFoldDB" id="A0A2H3E4L8"/>
<name>A0A2H3E4L8_ARMGA</name>
<sequence length="141" mass="15186">MHTKPAIALVTASISLILSAQIQQAQSQEIISQTKRDNATSQKFACIDGSLEQLWLQQLLGGFYDDRGSTAVVTTKIKGHTGGVCAQIGFKLLQYLPAMHPHSLFCMVSPGECRFCAVFNGVICCLDSYGGGDDDSINQCL</sequence>
<proteinExistence type="predicted"/>
<evidence type="ECO:0008006" key="4">
    <source>
        <dbReference type="Google" id="ProtNLM"/>
    </source>
</evidence>
<protein>
    <recommendedName>
        <fullName evidence="4">Secreted protein</fullName>
    </recommendedName>
</protein>
<reference evidence="3" key="1">
    <citation type="journal article" date="2017" name="Nat. Ecol. Evol.">
        <title>Genome expansion and lineage-specific genetic innovations in the forest pathogenic fungi Armillaria.</title>
        <authorList>
            <person name="Sipos G."/>
            <person name="Prasanna A.N."/>
            <person name="Walter M.C."/>
            <person name="O'Connor E."/>
            <person name="Balint B."/>
            <person name="Krizsan K."/>
            <person name="Kiss B."/>
            <person name="Hess J."/>
            <person name="Varga T."/>
            <person name="Slot J."/>
            <person name="Riley R."/>
            <person name="Boka B."/>
            <person name="Rigling D."/>
            <person name="Barry K."/>
            <person name="Lee J."/>
            <person name="Mihaltcheva S."/>
            <person name="LaButti K."/>
            <person name="Lipzen A."/>
            <person name="Waldron R."/>
            <person name="Moloney N.M."/>
            <person name="Sperisen C."/>
            <person name="Kredics L."/>
            <person name="Vagvoelgyi C."/>
            <person name="Patrignani A."/>
            <person name="Fitzpatrick D."/>
            <person name="Nagy I."/>
            <person name="Doyle S."/>
            <person name="Anderson J.B."/>
            <person name="Grigoriev I.V."/>
            <person name="Gueldener U."/>
            <person name="Muensterkoetter M."/>
            <person name="Nagy L.G."/>
        </authorList>
    </citation>
    <scope>NUCLEOTIDE SEQUENCE [LARGE SCALE GENOMIC DNA]</scope>
    <source>
        <strain evidence="3">Ar21-2</strain>
    </source>
</reference>
<accession>A0A2H3E4L8</accession>
<evidence type="ECO:0000256" key="1">
    <source>
        <dbReference type="SAM" id="SignalP"/>
    </source>
</evidence>
<organism evidence="2 3">
    <name type="scientific">Armillaria gallica</name>
    <name type="common">Bulbous honey fungus</name>
    <name type="synonym">Armillaria bulbosa</name>
    <dbReference type="NCBI Taxonomy" id="47427"/>
    <lineage>
        <taxon>Eukaryota</taxon>
        <taxon>Fungi</taxon>
        <taxon>Dikarya</taxon>
        <taxon>Basidiomycota</taxon>
        <taxon>Agaricomycotina</taxon>
        <taxon>Agaricomycetes</taxon>
        <taxon>Agaricomycetidae</taxon>
        <taxon>Agaricales</taxon>
        <taxon>Marasmiineae</taxon>
        <taxon>Physalacriaceae</taxon>
        <taxon>Armillaria</taxon>
    </lineage>
</organism>
<dbReference type="Proteomes" id="UP000217790">
    <property type="component" value="Unassembled WGS sequence"/>
</dbReference>
<dbReference type="InParanoid" id="A0A2H3E4L8"/>
<keyword evidence="3" id="KW-1185">Reference proteome</keyword>
<dbReference type="OrthoDB" id="10636424at2759"/>
<keyword evidence="1" id="KW-0732">Signal</keyword>